<keyword evidence="2" id="KW-1185">Reference proteome</keyword>
<dbReference type="Proteomes" id="UP000236728">
    <property type="component" value="Unassembled WGS sequence"/>
</dbReference>
<evidence type="ECO:0000313" key="1">
    <source>
        <dbReference type="EMBL" id="SEG60903.1"/>
    </source>
</evidence>
<evidence type="ECO:0000313" key="2">
    <source>
        <dbReference type="Proteomes" id="UP000236728"/>
    </source>
</evidence>
<dbReference type="EMBL" id="FNVA01000007">
    <property type="protein sequence ID" value="SEG60903.1"/>
    <property type="molecule type" value="Genomic_DNA"/>
</dbReference>
<name>A0A1H6BJN6_9BACT</name>
<sequence length="51" mass="5838">MTVDWLLSPLTIAVELDFGLQFEDLLNRRTKQMLGRAVAARQLDLRPVRVA</sequence>
<dbReference type="AlphaFoldDB" id="A0A1H6BJN6"/>
<dbReference type="RefSeq" id="WP_160115230.1">
    <property type="nucleotide sequence ID" value="NZ_FNVA01000007.1"/>
</dbReference>
<accession>A0A1H6BJN6</accession>
<organism evidence="1 2">
    <name type="scientific">Bryocella elongata</name>
    <dbReference type="NCBI Taxonomy" id="863522"/>
    <lineage>
        <taxon>Bacteria</taxon>
        <taxon>Pseudomonadati</taxon>
        <taxon>Acidobacteriota</taxon>
        <taxon>Terriglobia</taxon>
        <taxon>Terriglobales</taxon>
        <taxon>Acidobacteriaceae</taxon>
        <taxon>Bryocella</taxon>
    </lineage>
</organism>
<gene>
    <name evidence="1" type="ORF">SAMN05421819_3762</name>
</gene>
<protein>
    <submittedName>
        <fullName evidence="1">Uncharacterized protein</fullName>
    </submittedName>
</protein>
<reference evidence="1 2" key="1">
    <citation type="submission" date="2016-10" db="EMBL/GenBank/DDBJ databases">
        <authorList>
            <person name="de Groot N.N."/>
        </authorList>
    </citation>
    <scope>NUCLEOTIDE SEQUENCE [LARGE SCALE GENOMIC DNA]</scope>
    <source>
        <strain evidence="1 2">DSM 22489</strain>
    </source>
</reference>
<proteinExistence type="predicted"/>